<organism evidence="1 2">
    <name type="scientific">Rhabditophanes sp. KR3021</name>
    <dbReference type="NCBI Taxonomy" id="114890"/>
    <lineage>
        <taxon>Eukaryota</taxon>
        <taxon>Metazoa</taxon>
        <taxon>Ecdysozoa</taxon>
        <taxon>Nematoda</taxon>
        <taxon>Chromadorea</taxon>
        <taxon>Rhabditida</taxon>
        <taxon>Tylenchina</taxon>
        <taxon>Panagrolaimomorpha</taxon>
        <taxon>Strongyloidoidea</taxon>
        <taxon>Alloionematidae</taxon>
        <taxon>Rhabditophanes</taxon>
    </lineage>
</organism>
<evidence type="ECO:0000313" key="1">
    <source>
        <dbReference type="Proteomes" id="UP000095286"/>
    </source>
</evidence>
<dbReference type="WBParaSite" id="RSKR_0000021400.1">
    <property type="protein sequence ID" value="RSKR_0000021400.1"/>
    <property type="gene ID" value="RSKR_0000021400"/>
</dbReference>
<dbReference type="Proteomes" id="UP000095286">
    <property type="component" value="Unplaced"/>
</dbReference>
<accession>A0AC35TG90</accession>
<sequence length="247" mass="28147">MDKDAPTTTDITLDWGKKITPSHGGKGTGKPHVNETLFTTPIYQALINIYGGNVFKPEVCQPESLIETSKKVLIDQFFDLYTKSEMFQKVYLFLTQNKIVKEDGFYERLFTWWFGTYTRCHGPVGSSGFEHVFSGEHKNEIVDGHHSWVRYYLGQKAGLIEYHGYESRVANLTGTIQYKWQGHLKLIGGFLMQTSPLFDFSLYTLCSMLQIENGGCHFKIDEHPLSVTSFHEKCLDGVCLTTAYPSE</sequence>
<name>A0AC35TG90_9BILA</name>
<proteinExistence type="predicted"/>
<evidence type="ECO:0000313" key="2">
    <source>
        <dbReference type="WBParaSite" id="RSKR_0000021400.1"/>
    </source>
</evidence>
<reference evidence="2" key="1">
    <citation type="submission" date="2016-11" db="UniProtKB">
        <authorList>
            <consortium name="WormBaseParasite"/>
        </authorList>
    </citation>
    <scope>IDENTIFICATION</scope>
    <source>
        <strain evidence="2">KR3021</strain>
    </source>
</reference>
<protein>
    <submittedName>
        <fullName evidence="2">Endoribonuclease</fullName>
    </submittedName>
</protein>